<keyword evidence="2" id="KW-0812">Transmembrane</keyword>
<feature type="compositionally biased region" description="Low complexity" evidence="1">
    <location>
        <begin position="340"/>
        <end position="359"/>
    </location>
</feature>
<feature type="transmembrane region" description="Helical" evidence="2">
    <location>
        <begin position="95"/>
        <end position="114"/>
    </location>
</feature>
<dbReference type="Gene3D" id="3.10.350.10">
    <property type="entry name" value="LysM domain"/>
    <property type="match status" value="2"/>
</dbReference>
<organism evidence="3 4">
    <name type="scientific">Jatrophihabitans lederbergiae</name>
    <dbReference type="NCBI Taxonomy" id="3075547"/>
    <lineage>
        <taxon>Bacteria</taxon>
        <taxon>Bacillati</taxon>
        <taxon>Actinomycetota</taxon>
        <taxon>Actinomycetes</taxon>
        <taxon>Jatrophihabitantales</taxon>
        <taxon>Jatrophihabitantaceae</taxon>
        <taxon>Jatrophihabitans</taxon>
    </lineage>
</organism>
<dbReference type="PANTHER" id="PTHR34700">
    <property type="entry name" value="POTASSIUM BINDING PROTEIN KBP"/>
    <property type="match status" value="1"/>
</dbReference>
<feature type="compositionally biased region" description="Low complexity" evidence="1">
    <location>
        <begin position="300"/>
        <end position="332"/>
    </location>
</feature>
<accession>A0ABU2JIK8</accession>
<evidence type="ECO:0000256" key="1">
    <source>
        <dbReference type="SAM" id="MobiDB-lite"/>
    </source>
</evidence>
<reference evidence="4" key="1">
    <citation type="submission" date="2023-07" db="EMBL/GenBank/DDBJ databases">
        <title>30 novel species of actinomycetes from the DSMZ collection.</title>
        <authorList>
            <person name="Nouioui I."/>
        </authorList>
    </citation>
    <scope>NUCLEOTIDE SEQUENCE [LARGE SCALE GENOMIC DNA]</scope>
    <source>
        <strain evidence="4">DSM 44399</strain>
    </source>
</reference>
<dbReference type="PANTHER" id="PTHR34700:SF4">
    <property type="entry name" value="PHAGE-LIKE ELEMENT PBSX PROTEIN XKDP"/>
    <property type="match status" value="1"/>
</dbReference>
<feature type="transmembrane region" description="Helical" evidence="2">
    <location>
        <begin position="50"/>
        <end position="74"/>
    </location>
</feature>
<dbReference type="InterPro" id="IPR036779">
    <property type="entry name" value="LysM_dom_sf"/>
</dbReference>
<proteinExistence type="predicted"/>
<gene>
    <name evidence="3" type="ORF">RM423_24510</name>
</gene>
<dbReference type="InterPro" id="IPR052196">
    <property type="entry name" value="Bact_Kbp"/>
</dbReference>
<sequence>MRRGVKALGAFIVLLALLAGIPTLLGATIGDPLAGWSDLKVGDLTNEVVIDLLAAVVWIAWAQFALSVIVEAIAALRHVPHPGHIPLVPGLSQQLAHTLIGSVLLIGTATIALASPVQAFGSPLAHTPVAVSSVQLDTAQAKPKTPHPVAPAAAVAQRHTRQQARTTTYVVPHDGTGPDTYWDIAATHCGGGENWTQIWDLNRGRAQRDGTVMNDPGLLKPGWTVQLPAALAPPALVSAAHVDAVTVHPNDTLSTITREQGLPDWHQAWEASKNMAEPDGQTFTDPNLIRPGWTVKIPTQAATSTPTPTTAPATPSAPTNPTTPTVPNSSPTSAPPPFVPSASATPRVTAAPSATASPAHQEPTPTRQTAASASRSSDLPMVAFTGGGMLLAGVSLAAMTCYRRRQFRWRGAGRAIGATPPELHRIERHLLASGGAGITDVTWLDQALRSLVHTLAEHEDARLPDVVAARMTPDVLELVLATARPDAPAPWAADETATRWSVKRGDSLSYDPADRAYHFAPFPTLASVGYTDTGEHWLLDLERVAAMSVSGDPERCLNLARFLAAELSHNTWSEM</sequence>
<comment type="caution">
    <text evidence="3">The sequence shown here is derived from an EMBL/GenBank/DDBJ whole genome shotgun (WGS) entry which is preliminary data.</text>
</comment>
<keyword evidence="2" id="KW-1133">Transmembrane helix</keyword>
<dbReference type="EMBL" id="JAVREH010000137">
    <property type="protein sequence ID" value="MDT0264519.1"/>
    <property type="molecule type" value="Genomic_DNA"/>
</dbReference>
<keyword evidence="2" id="KW-0472">Membrane</keyword>
<evidence type="ECO:0000256" key="2">
    <source>
        <dbReference type="SAM" id="Phobius"/>
    </source>
</evidence>
<evidence type="ECO:0000313" key="3">
    <source>
        <dbReference type="EMBL" id="MDT0264519.1"/>
    </source>
</evidence>
<dbReference type="Proteomes" id="UP001183176">
    <property type="component" value="Unassembled WGS sequence"/>
</dbReference>
<evidence type="ECO:0000313" key="4">
    <source>
        <dbReference type="Proteomes" id="UP001183176"/>
    </source>
</evidence>
<feature type="non-terminal residue" evidence="3">
    <location>
        <position position="575"/>
    </location>
</feature>
<keyword evidence="4" id="KW-1185">Reference proteome</keyword>
<feature type="region of interest" description="Disordered" evidence="1">
    <location>
        <begin position="300"/>
        <end position="376"/>
    </location>
</feature>
<feature type="transmembrane region" description="Helical" evidence="2">
    <location>
        <begin position="381"/>
        <end position="402"/>
    </location>
</feature>
<protein>
    <submittedName>
        <fullName evidence="3">LysM peptidoglycan-binding domain-containing protein</fullName>
    </submittedName>
</protein>
<name>A0ABU2JIK8_9ACTN</name>